<dbReference type="GO" id="GO:0003677">
    <property type="term" value="F:DNA binding"/>
    <property type="evidence" value="ECO:0007669"/>
    <property type="project" value="InterPro"/>
</dbReference>
<comment type="subcellular location">
    <subcellularLocation>
        <location evidence="1">Nucleus</location>
    </subcellularLocation>
</comment>
<comment type="similarity">
    <text evidence="4">Belongs to the archaeal Rpo5/eukaryotic RPB5 RNA polymerase subunit family.</text>
</comment>
<name>A0A8J6BW99_9EUKA</name>
<reference evidence="7" key="1">
    <citation type="submission" date="2021-05" db="EMBL/GenBank/DDBJ databases">
        <title>A free-living protist that lacks canonical eukaryotic 1 DNA replication and segregation systems.</title>
        <authorList>
            <person name="Salas-Leiva D.E."/>
            <person name="Tromer E.C."/>
            <person name="Curtis B.A."/>
            <person name="Jerlstrom-Hultqvist J."/>
            <person name="Kolisko M."/>
            <person name="Yi Z."/>
            <person name="Salas-Leiva J.S."/>
            <person name="Gallot-Lavallee L."/>
            <person name="Kops G.J.P.L."/>
            <person name="Archibald J.M."/>
            <person name="Simpson A.G.B."/>
            <person name="Roger A.J."/>
        </authorList>
    </citation>
    <scope>NUCLEOTIDE SEQUENCE</scope>
    <source>
        <strain evidence="7">BICM</strain>
    </source>
</reference>
<dbReference type="SUPFAM" id="SSF55287">
    <property type="entry name" value="RPB5-like RNA polymerase subunit"/>
    <property type="match status" value="1"/>
</dbReference>
<dbReference type="GO" id="GO:0006362">
    <property type="term" value="P:transcription elongation by RNA polymerase I"/>
    <property type="evidence" value="ECO:0007669"/>
    <property type="project" value="TreeGrafter"/>
</dbReference>
<gene>
    <name evidence="7" type="ORF">J8273_5209</name>
</gene>
<dbReference type="Gene3D" id="3.40.1340.10">
    <property type="entry name" value="RNA polymerase, Rpb5, N-terminal domain"/>
    <property type="match status" value="1"/>
</dbReference>
<evidence type="ECO:0000313" key="8">
    <source>
        <dbReference type="Proteomes" id="UP000717585"/>
    </source>
</evidence>
<evidence type="ECO:0000256" key="4">
    <source>
        <dbReference type="ARBA" id="ARBA00025765"/>
    </source>
</evidence>
<dbReference type="PIRSF" id="PIRSF000747">
    <property type="entry name" value="RPB5"/>
    <property type="match status" value="1"/>
</dbReference>
<dbReference type="Gene3D" id="3.90.940.20">
    <property type="entry name" value="RPB5-like RNA polymerase subunit"/>
    <property type="match status" value="1"/>
</dbReference>
<dbReference type="PANTHER" id="PTHR10535">
    <property type="entry name" value="DNA-DIRECTED RNA POLYMERASES I, II, AND III SUBUNIT RPABC1"/>
    <property type="match status" value="1"/>
</dbReference>
<dbReference type="EMBL" id="JAHDYR010000038">
    <property type="protein sequence ID" value="KAG9392226.1"/>
    <property type="molecule type" value="Genomic_DNA"/>
</dbReference>
<dbReference type="GO" id="GO:0003899">
    <property type="term" value="F:DNA-directed RNA polymerase activity"/>
    <property type="evidence" value="ECO:0007669"/>
    <property type="project" value="InterPro"/>
</dbReference>
<evidence type="ECO:0000259" key="5">
    <source>
        <dbReference type="Pfam" id="PF01191"/>
    </source>
</evidence>
<dbReference type="SUPFAM" id="SSF53036">
    <property type="entry name" value="Eukaryotic RPB5 N-terminal domain"/>
    <property type="match status" value="1"/>
</dbReference>
<feature type="domain" description="RNA polymerase Rpb5 N-terminal" evidence="6">
    <location>
        <begin position="3"/>
        <end position="81"/>
    </location>
</feature>
<dbReference type="Pfam" id="PF03871">
    <property type="entry name" value="RNA_pol_Rpb5_N"/>
    <property type="match status" value="1"/>
</dbReference>
<feature type="domain" description="RNA polymerase subunit H/Rpb5 C-terminal" evidence="5">
    <location>
        <begin position="134"/>
        <end position="209"/>
    </location>
</feature>
<dbReference type="Pfam" id="PF01191">
    <property type="entry name" value="RNA_pol_Rpb5_C"/>
    <property type="match status" value="1"/>
</dbReference>
<keyword evidence="8" id="KW-1185">Reference proteome</keyword>
<dbReference type="InterPro" id="IPR036710">
    <property type="entry name" value="RNA_pol_Rpb5_N_sf"/>
</dbReference>
<dbReference type="GO" id="GO:0006366">
    <property type="term" value="P:transcription by RNA polymerase II"/>
    <property type="evidence" value="ECO:0007669"/>
    <property type="project" value="TreeGrafter"/>
</dbReference>
<keyword evidence="3" id="KW-0539">Nucleus</keyword>
<comment type="caution">
    <text evidence="7">The sequence shown here is derived from an EMBL/GenBank/DDBJ whole genome shotgun (WGS) entry which is preliminary data.</text>
</comment>
<evidence type="ECO:0000259" key="6">
    <source>
        <dbReference type="Pfam" id="PF03871"/>
    </source>
</evidence>
<dbReference type="InterPro" id="IPR005571">
    <property type="entry name" value="RNA_pol_Rpb5_N"/>
</dbReference>
<keyword evidence="2" id="KW-0804">Transcription</keyword>
<dbReference type="PANTHER" id="PTHR10535:SF0">
    <property type="entry name" value="DNA-DIRECTED RNA POLYMERASES I, II, AND III SUBUNIT RPABC1"/>
    <property type="match status" value="1"/>
</dbReference>
<dbReference type="InterPro" id="IPR000783">
    <property type="entry name" value="RNA_pol_subH/Rpb5_C"/>
</dbReference>
<accession>A0A8J6BW99</accession>
<dbReference type="Proteomes" id="UP000717585">
    <property type="component" value="Unassembled WGS sequence"/>
</dbReference>
<evidence type="ECO:0000313" key="7">
    <source>
        <dbReference type="EMBL" id="KAG9392226.1"/>
    </source>
</evidence>
<proteinExistence type="inferred from homology"/>
<evidence type="ECO:0000256" key="2">
    <source>
        <dbReference type="ARBA" id="ARBA00023163"/>
    </source>
</evidence>
<dbReference type="InterPro" id="IPR014381">
    <property type="entry name" value="Arch_Rpo5/euc_Rpb5"/>
</dbReference>
<protein>
    <submittedName>
        <fullName evidence="7">DNA-directed RNA polymerase RPB5 subunit eukaryote/virus</fullName>
    </submittedName>
</protein>
<organism evidence="7 8">
    <name type="scientific">Carpediemonas membranifera</name>
    <dbReference type="NCBI Taxonomy" id="201153"/>
    <lineage>
        <taxon>Eukaryota</taxon>
        <taxon>Metamonada</taxon>
        <taxon>Carpediemonas-like organisms</taxon>
        <taxon>Carpediemonas</taxon>
    </lineage>
</organism>
<dbReference type="GO" id="GO:0042797">
    <property type="term" value="P:tRNA transcription by RNA polymerase III"/>
    <property type="evidence" value="ECO:0007669"/>
    <property type="project" value="TreeGrafter"/>
</dbReference>
<dbReference type="AlphaFoldDB" id="A0A8J6BW99"/>
<dbReference type="OrthoDB" id="248779at2759"/>
<evidence type="ECO:0000256" key="3">
    <source>
        <dbReference type="ARBA" id="ARBA00023242"/>
    </source>
</evidence>
<dbReference type="FunFam" id="3.90.940.20:FF:000001">
    <property type="entry name" value="DNA-directed RNA polymerases I, II, and III subunit RPABC1"/>
    <property type="match status" value="1"/>
</dbReference>
<dbReference type="GO" id="GO:0005666">
    <property type="term" value="C:RNA polymerase III complex"/>
    <property type="evidence" value="ECO:0007669"/>
    <property type="project" value="TreeGrafter"/>
</dbReference>
<keyword evidence="7" id="KW-0240">DNA-directed RNA polymerase</keyword>
<dbReference type="InterPro" id="IPR035913">
    <property type="entry name" value="RPB5-like_sf"/>
</dbReference>
<evidence type="ECO:0000256" key="1">
    <source>
        <dbReference type="ARBA" id="ARBA00004123"/>
    </source>
</evidence>
<dbReference type="GO" id="GO:0005665">
    <property type="term" value="C:RNA polymerase II, core complex"/>
    <property type="evidence" value="ECO:0007669"/>
    <property type="project" value="TreeGrafter"/>
</dbReference>
<dbReference type="GO" id="GO:0005736">
    <property type="term" value="C:RNA polymerase I complex"/>
    <property type="evidence" value="ECO:0007669"/>
    <property type="project" value="TreeGrafter"/>
</dbReference>
<sequence length="210" mass="24516">MNEELSNVFRVQRTVFEMLRDRGFKVREEDLTMDFATFKDHHAGNPQVRDALTIETHMENDPEDNIRVIFDNSEKRLTVKMAETAVKNNISTGTRRCIMIGRQAISPAVEQFAEKVNLTSDTRLDLFCEEELIVNITKHVLVPLHIRLTDEQKKELFKRYRIDINNATALPRLLKKDPVRRYYGFEKGDVIKIVRSSETAGRYISYRIVV</sequence>